<proteinExistence type="predicted"/>
<keyword evidence="1" id="KW-1133">Transmembrane helix</keyword>
<keyword evidence="3" id="KW-1185">Reference proteome</keyword>
<evidence type="ECO:0000313" key="2">
    <source>
        <dbReference type="EMBL" id="GGN07548.1"/>
    </source>
</evidence>
<comment type="caution">
    <text evidence="2">The sequence shown here is derived from an EMBL/GenBank/DDBJ whole genome shotgun (WGS) entry which is preliminary data.</text>
</comment>
<reference evidence="2 3" key="1">
    <citation type="journal article" date="2019" name="Int. J. Syst. Evol. Microbiol.">
        <title>The Global Catalogue of Microorganisms (GCM) 10K type strain sequencing project: providing services to taxonomists for standard genome sequencing and annotation.</title>
        <authorList>
            <consortium name="The Broad Institute Genomics Platform"/>
            <consortium name="The Broad Institute Genome Sequencing Center for Infectious Disease"/>
            <person name="Wu L."/>
            <person name="Ma J."/>
        </authorList>
    </citation>
    <scope>NUCLEOTIDE SEQUENCE [LARGE SCALE GENOMIC DNA]</scope>
    <source>
        <strain evidence="2 3">JCM 16331</strain>
    </source>
</reference>
<accession>A0A830G810</accession>
<keyword evidence="1" id="KW-0472">Membrane</keyword>
<keyword evidence="1" id="KW-0812">Transmembrane</keyword>
<dbReference type="AlphaFoldDB" id="A0A830G810"/>
<sequence length="55" mass="5685">MLTQEEVPGGALVFPAITAVDHVRFLCLAVVGAAIGGSVSVALLKYGYALRGPRE</sequence>
<dbReference type="Proteomes" id="UP000608850">
    <property type="component" value="Unassembled WGS sequence"/>
</dbReference>
<name>A0A830G810_9EURY</name>
<protein>
    <submittedName>
        <fullName evidence="2">Uncharacterized protein</fullName>
    </submittedName>
</protein>
<evidence type="ECO:0000256" key="1">
    <source>
        <dbReference type="SAM" id="Phobius"/>
    </source>
</evidence>
<evidence type="ECO:0000313" key="3">
    <source>
        <dbReference type="Proteomes" id="UP000608850"/>
    </source>
</evidence>
<gene>
    <name evidence="2" type="ORF">GCM10009021_03400</name>
</gene>
<organism evidence="2 3">
    <name type="scientific">Halarchaeum nitratireducens</name>
    <dbReference type="NCBI Taxonomy" id="489913"/>
    <lineage>
        <taxon>Archaea</taxon>
        <taxon>Methanobacteriati</taxon>
        <taxon>Methanobacteriota</taxon>
        <taxon>Stenosarchaea group</taxon>
        <taxon>Halobacteria</taxon>
        <taxon>Halobacteriales</taxon>
        <taxon>Halobacteriaceae</taxon>
    </lineage>
</organism>
<feature type="transmembrane region" description="Helical" evidence="1">
    <location>
        <begin position="23"/>
        <end position="44"/>
    </location>
</feature>
<dbReference type="EMBL" id="BMOQ01000001">
    <property type="protein sequence ID" value="GGN07548.1"/>
    <property type="molecule type" value="Genomic_DNA"/>
</dbReference>
<dbReference type="RefSeq" id="WP_188876764.1">
    <property type="nucleotide sequence ID" value="NZ_BMOQ01000001.1"/>
</dbReference>